<organism evidence="2 3">
    <name type="scientific">Methylobacterium aquaticum</name>
    <dbReference type="NCBI Taxonomy" id="270351"/>
    <lineage>
        <taxon>Bacteria</taxon>
        <taxon>Pseudomonadati</taxon>
        <taxon>Pseudomonadota</taxon>
        <taxon>Alphaproteobacteria</taxon>
        <taxon>Hyphomicrobiales</taxon>
        <taxon>Methylobacteriaceae</taxon>
        <taxon>Methylobacterium</taxon>
    </lineage>
</organism>
<protein>
    <submittedName>
        <fullName evidence="2">Diguanylate cyclase/phosphodiesterase withPAS/PAC sensors</fullName>
    </submittedName>
</protein>
<dbReference type="InterPro" id="IPR029787">
    <property type="entry name" value="Nucleotide_cyclase"/>
</dbReference>
<dbReference type="Gene3D" id="3.30.450.20">
    <property type="entry name" value="PAS domain"/>
    <property type="match status" value="1"/>
</dbReference>
<dbReference type="InterPro" id="IPR052155">
    <property type="entry name" value="Biofilm_reg_signaling"/>
</dbReference>
<dbReference type="SUPFAM" id="SSF55785">
    <property type="entry name" value="PYP-like sensor domain (PAS domain)"/>
    <property type="match status" value="1"/>
</dbReference>
<evidence type="ECO:0000259" key="1">
    <source>
        <dbReference type="PROSITE" id="PS50887"/>
    </source>
</evidence>
<dbReference type="InterPro" id="IPR000160">
    <property type="entry name" value="GGDEF_dom"/>
</dbReference>
<evidence type="ECO:0000313" key="3">
    <source>
        <dbReference type="Proteomes" id="UP000061432"/>
    </source>
</evidence>
<dbReference type="KEGG" id="maqu:Maq22A_c05565"/>
<dbReference type="CDD" id="cd01949">
    <property type="entry name" value="GGDEF"/>
    <property type="match status" value="1"/>
</dbReference>
<dbReference type="InterPro" id="IPR035965">
    <property type="entry name" value="PAS-like_dom_sf"/>
</dbReference>
<dbReference type="SMART" id="SM00267">
    <property type="entry name" value="GGDEF"/>
    <property type="match status" value="1"/>
</dbReference>
<dbReference type="AlphaFoldDB" id="A0A0C6FHD1"/>
<dbReference type="InterPro" id="IPR043128">
    <property type="entry name" value="Rev_trsase/Diguanyl_cyclase"/>
</dbReference>
<gene>
    <name evidence="2" type="ORF">Maq22A_c05565</name>
</gene>
<dbReference type="PATRIC" id="fig|270351.10.peg.1061"/>
<dbReference type="STRING" id="270351.Maq22A_c05565"/>
<evidence type="ECO:0000313" key="2">
    <source>
        <dbReference type="EMBL" id="BAQ44494.1"/>
    </source>
</evidence>
<dbReference type="Pfam" id="PF00990">
    <property type="entry name" value="GGDEF"/>
    <property type="match status" value="1"/>
</dbReference>
<accession>A0A0C6FHD1</accession>
<dbReference type="EMBL" id="AP014704">
    <property type="protein sequence ID" value="BAQ44494.1"/>
    <property type="molecule type" value="Genomic_DNA"/>
</dbReference>
<dbReference type="Pfam" id="PF12860">
    <property type="entry name" value="PAS_7"/>
    <property type="match status" value="1"/>
</dbReference>
<dbReference type="PANTHER" id="PTHR44757:SF2">
    <property type="entry name" value="BIOFILM ARCHITECTURE MAINTENANCE PROTEIN MBAA"/>
    <property type="match status" value="1"/>
</dbReference>
<dbReference type="NCBIfam" id="TIGR00254">
    <property type="entry name" value="GGDEF"/>
    <property type="match status" value="1"/>
</dbReference>
<sequence>MAVVLVRECGRRRRVEWERALLREIIEALPGGFVAWDADDRLVMHDAEFVRAYNLSTDTIRPGARFEDVIRAGVRAGQYVDAVDHEDFVRKKIEDHRLGGQVFERRMPDGSWLLVSEKRMAGGGIVGVRTDITALKRVEAALAAAIARAEHLARHDPLTGLPNRAAFDVALASACAAPGTSALLCIDLDGFKAVNDRLGHAAGDAVLRQAADRLRDVAASAMVARLGGDEFAVVVSEASDPTQSEFMAECLVRTLQRPYRFGESCITDVGASIGLAFDVGQGPEALARAADDALYVAKQAGRRTWRKSEQRNWLAARVDSSHRISDEIKRSVRS</sequence>
<reference evidence="2 3" key="1">
    <citation type="journal article" date="2015" name="Genome Announc.">
        <title>Complete Genome Sequence of Methylobacterium aquaticum Strain 22A, Isolated from Racomitrium japonicum Moss.</title>
        <authorList>
            <person name="Tani A."/>
            <person name="Ogura Y."/>
            <person name="Hayashi T."/>
            <person name="Kimbara K."/>
        </authorList>
    </citation>
    <scope>NUCLEOTIDE SEQUENCE [LARGE SCALE GENOMIC DNA]</scope>
    <source>
        <strain evidence="2 3">MA-22A</strain>
    </source>
</reference>
<name>A0A0C6FHD1_9HYPH</name>
<dbReference type="SUPFAM" id="SSF55073">
    <property type="entry name" value="Nucleotide cyclase"/>
    <property type="match status" value="1"/>
</dbReference>
<dbReference type="Gene3D" id="3.30.70.270">
    <property type="match status" value="1"/>
</dbReference>
<dbReference type="Proteomes" id="UP000061432">
    <property type="component" value="Chromosome"/>
</dbReference>
<dbReference type="PROSITE" id="PS50887">
    <property type="entry name" value="GGDEF"/>
    <property type="match status" value="1"/>
</dbReference>
<feature type="domain" description="GGDEF" evidence="1">
    <location>
        <begin position="179"/>
        <end position="310"/>
    </location>
</feature>
<reference evidence="3" key="2">
    <citation type="submission" date="2015-01" db="EMBL/GenBank/DDBJ databases">
        <title>Complete genome sequence of Methylobacterium aquaticum strain 22A.</title>
        <authorList>
            <person name="Tani A."/>
            <person name="Ogura Y."/>
            <person name="Hayashi T."/>
        </authorList>
    </citation>
    <scope>NUCLEOTIDE SEQUENCE [LARGE SCALE GENOMIC DNA]</scope>
    <source>
        <strain evidence="3">MA-22A</strain>
    </source>
</reference>
<proteinExistence type="predicted"/>
<dbReference type="PANTHER" id="PTHR44757">
    <property type="entry name" value="DIGUANYLATE CYCLASE DGCP"/>
    <property type="match status" value="1"/>
</dbReference>